<dbReference type="PANTHER" id="PTHR43469">
    <property type="entry name" value="DISULFIDE FORMATION PROTEIN-RELATED"/>
    <property type="match status" value="1"/>
</dbReference>
<dbReference type="Gene3D" id="1.20.1550.10">
    <property type="entry name" value="DsbB-like"/>
    <property type="match status" value="1"/>
</dbReference>
<dbReference type="GO" id="GO:0016020">
    <property type="term" value="C:membrane"/>
    <property type="evidence" value="ECO:0007669"/>
    <property type="project" value="UniProtKB-SubCell"/>
</dbReference>
<feature type="transmembrane region" description="Helical" evidence="12">
    <location>
        <begin position="36"/>
        <end position="52"/>
    </location>
</feature>
<evidence type="ECO:0000256" key="3">
    <source>
        <dbReference type="ARBA" id="ARBA00022448"/>
    </source>
</evidence>
<evidence type="ECO:0000313" key="13">
    <source>
        <dbReference type="EMBL" id="MFD1642515.1"/>
    </source>
</evidence>
<feature type="transmembrane region" description="Helical" evidence="12">
    <location>
        <begin position="103"/>
        <end position="129"/>
    </location>
</feature>
<dbReference type="SUPFAM" id="SSF158442">
    <property type="entry name" value="DsbB-like"/>
    <property type="match status" value="1"/>
</dbReference>
<evidence type="ECO:0000256" key="8">
    <source>
        <dbReference type="ARBA" id="ARBA00023136"/>
    </source>
</evidence>
<evidence type="ECO:0000256" key="11">
    <source>
        <dbReference type="ARBA" id="ARBA00023284"/>
    </source>
</evidence>
<evidence type="ECO:0000313" key="14">
    <source>
        <dbReference type="Proteomes" id="UP001597052"/>
    </source>
</evidence>
<evidence type="ECO:0000256" key="6">
    <source>
        <dbReference type="ARBA" id="ARBA00022989"/>
    </source>
</evidence>
<dbReference type="InterPro" id="IPR003752">
    <property type="entry name" value="DiS_bond_form_DsbB/BdbC"/>
</dbReference>
<accession>A0ABD6DB36</accession>
<keyword evidence="4 12" id="KW-0812">Transmembrane</keyword>
<keyword evidence="5" id="KW-0249">Electron transport</keyword>
<evidence type="ECO:0000256" key="2">
    <source>
        <dbReference type="ARBA" id="ARBA00007602"/>
    </source>
</evidence>
<keyword evidence="9" id="KW-1015">Disulfide bond</keyword>
<keyword evidence="6 12" id="KW-1133">Transmembrane helix</keyword>
<sequence length="134" mass="14131">MRRRLLAGCTLVAIVATTGSLYFSEIAGLSPCGLCWYQRILMYPLVVILGVATVERRSAVWKTALPLSSLGIVVSAYHTALQLSPGVQCSVGLGCGSIQWQGLGIFTIPRLALVAFVLLTAGLVGLAVLDRRGG</sequence>
<evidence type="ECO:0000256" key="1">
    <source>
        <dbReference type="ARBA" id="ARBA00004141"/>
    </source>
</evidence>
<keyword evidence="11" id="KW-0676">Redox-active center</keyword>
<evidence type="ECO:0000256" key="7">
    <source>
        <dbReference type="ARBA" id="ARBA00023002"/>
    </source>
</evidence>
<keyword evidence="10" id="KW-0143">Chaperone</keyword>
<proteinExistence type="inferred from homology"/>
<name>A0ABD6DB36_9EURY</name>
<reference evidence="13 14" key="1">
    <citation type="journal article" date="2019" name="Int. J. Syst. Evol. Microbiol.">
        <title>The Global Catalogue of Microorganisms (GCM) 10K type strain sequencing project: providing services to taxonomists for standard genome sequencing and annotation.</title>
        <authorList>
            <consortium name="The Broad Institute Genomics Platform"/>
            <consortium name="The Broad Institute Genome Sequencing Center for Infectious Disease"/>
            <person name="Wu L."/>
            <person name="Ma J."/>
        </authorList>
    </citation>
    <scope>NUCLEOTIDE SEQUENCE [LARGE SCALE GENOMIC DNA]</scope>
    <source>
        <strain evidence="13 14">CGMCC 1.10593</strain>
    </source>
</reference>
<dbReference type="GO" id="GO:0016491">
    <property type="term" value="F:oxidoreductase activity"/>
    <property type="evidence" value="ECO:0007669"/>
    <property type="project" value="UniProtKB-KW"/>
</dbReference>
<dbReference type="Proteomes" id="UP001597052">
    <property type="component" value="Unassembled WGS sequence"/>
</dbReference>
<dbReference type="EMBL" id="JBHUDM010000003">
    <property type="protein sequence ID" value="MFD1642515.1"/>
    <property type="molecule type" value="Genomic_DNA"/>
</dbReference>
<dbReference type="PIRSF" id="PIRSF036659">
    <property type="entry name" value="BdbC"/>
    <property type="match status" value="1"/>
</dbReference>
<comment type="subcellular location">
    <subcellularLocation>
        <location evidence="1">Membrane</location>
        <topology evidence="1">Multi-pass membrane protein</topology>
    </subcellularLocation>
</comment>
<keyword evidence="7" id="KW-0560">Oxidoreductase</keyword>
<comment type="similarity">
    <text evidence="2">Belongs to the DsbB family. BdbC subfamily.</text>
</comment>
<gene>
    <name evidence="13" type="ORF">ACFSBW_11585</name>
</gene>
<protein>
    <submittedName>
        <fullName evidence="13">Disulfide bond formation protein B</fullName>
    </submittedName>
</protein>
<keyword evidence="14" id="KW-1185">Reference proteome</keyword>
<dbReference type="AlphaFoldDB" id="A0ABD6DB36"/>
<dbReference type="InterPro" id="IPR023380">
    <property type="entry name" value="DsbB-like_sf"/>
</dbReference>
<evidence type="ECO:0000256" key="4">
    <source>
        <dbReference type="ARBA" id="ARBA00022692"/>
    </source>
</evidence>
<comment type="caution">
    <text evidence="13">The sequence shown here is derived from an EMBL/GenBank/DDBJ whole genome shotgun (WGS) entry which is preliminary data.</text>
</comment>
<evidence type="ECO:0000256" key="9">
    <source>
        <dbReference type="ARBA" id="ARBA00023157"/>
    </source>
</evidence>
<evidence type="ECO:0000256" key="10">
    <source>
        <dbReference type="ARBA" id="ARBA00023186"/>
    </source>
</evidence>
<keyword evidence="3" id="KW-0813">Transport</keyword>
<keyword evidence="8 12" id="KW-0472">Membrane</keyword>
<dbReference type="PANTHER" id="PTHR43469:SF1">
    <property type="entry name" value="SPBETA PROPHAGE-DERIVED DISULFIDE BOND FORMATION PROTEIN B"/>
    <property type="match status" value="1"/>
</dbReference>
<evidence type="ECO:0000256" key="12">
    <source>
        <dbReference type="SAM" id="Phobius"/>
    </source>
</evidence>
<organism evidence="13 14">
    <name type="scientific">Halohasta litorea</name>
    <dbReference type="NCBI Taxonomy" id="869891"/>
    <lineage>
        <taxon>Archaea</taxon>
        <taxon>Methanobacteriati</taxon>
        <taxon>Methanobacteriota</taxon>
        <taxon>Stenosarchaea group</taxon>
        <taxon>Halobacteria</taxon>
        <taxon>Halobacteriales</taxon>
        <taxon>Haloferacaceae</taxon>
        <taxon>Halohasta</taxon>
    </lineage>
</organism>
<feature type="transmembrane region" description="Helical" evidence="12">
    <location>
        <begin position="64"/>
        <end position="83"/>
    </location>
</feature>
<dbReference type="RefSeq" id="WP_256395914.1">
    <property type="nucleotide sequence ID" value="NZ_JANHDJ010000003.1"/>
</dbReference>
<dbReference type="InterPro" id="IPR012187">
    <property type="entry name" value="Disulphide_bond_form_BdbC"/>
</dbReference>
<dbReference type="Pfam" id="PF02600">
    <property type="entry name" value="DsbB"/>
    <property type="match status" value="1"/>
</dbReference>
<evidence type="ECO:0000256" key="5">
    <source>
        <dbReference type="ARBA" id="ARBA00022982"/>
    </source>
</evidence>